<dbReference type="InterPro" id="IPR044855">
    <property type="entry name" value="CoA-Trfase_III_dom3_sf"/>
</dbReference>
<name>A0A4R1BQ79_9ACTN</name>
<dbReference type="AlphaFoldDB" id="A0A4R1BQ79"/>
<dbReference type="Gene3D" id="3.40.50.10540">
    <property type="entry name" value="Crotonobetainyl-coa:carnitine coa-transferase, domain 1"/>
    <property type="match status" value="1"/>
</dbReference>
<dbReference type="InterPro" id="IPR003673">
    <property type="entry name" value="CoA-Trfase_fam_III"/>
</dbReference>
<sequence length="396" mass="43791">MALPLRQLRVLDLTQVMAGPFCCQLLADMGAEVTKVEPVDTGDQARRAMGFKMKGEDTAAFLAVNRNKKSVTLNLKEEEGREIFYKLAREADVVVENYRPGVAGKLGVDYETLKELNPRLIYASISGFGQTGPYALRAGYDLIAQGMSGVMSVTGEPGGPPAKCGVPIGDLSAGLFCAFGILTAYVARQETGRGQFIDTSLFEGALALSVWETAELWATGRIPQPFGSAHRLTAPYQALKTRDGYINVGANNQRLWKRLCQAIGREELVDDGRFATNEDRMKNRTELVEELEATFKKRDTDEWVEILLEAGFPAGPIYNYKQVFEDPHTHAREMMVEMEHPVEGVVRGLGIPLKLSETPGKVRHAAPLLGEHTEETLQRLGYSESEIADLRRRKII</sequence>
<dbReference type="EMBL" id="SKBU01000006">
    <property type="protein sequence ID" value="TCJ19869.1"/>
    <property type="molecule type" value="Genomic_DNA"/>
</dbReference>
<dbReference type="GO" id="GO:0008410">
    <property type="term" value="F:CoA-transferase activity"/>
    <property type="evidence" value="ECO:0007669"/>
    <property type="project" value="TreeGrafter"/>
</dbReference>
<dbReference type="OrthoDB" id="9797653at2"/>
<comment type="caution">
    <text evidence="2">The sequence shown here is derived from an EMBL/GenBank/DDBJ whole genome shotgun (WGS) entry which is preliminary data.</text>
</comment>
<evidence type="ECO:0000313" key="2">
    <source>
        <dbReference type="EMBL" id="TCJ19869.1"/>
    </source>
</evidence>
<proteinExistence type="predicted"/>
<organism evidence="2 3">
    <name type="scientific">Rubrobacter taiwanensis</name>
    <dbReference type="NCBI Taxonomy" id="185139"/>
    <lineage>
        <taxon>Bacteria</taxon>
        <taxon>Bacillati</taxon>
        <taxon>Actinomycetota</taxon>
        <taxon>Rubrobacteria</taxon>
        <taxon>Rubrobacterales</taxon>
        <taxon>Rubrobacteraceae</taxon>
        <taxon>Rubrobacter</taxon>
    </lineage>
</organism>
<reference evidence="2 3" key="1">
    <citation type="submission" date="2019-03" db="EMBL/GenBank/DDBJ databases">
        <title>Whole genome sequence of a novel Rubrobacter taiwanensis strain, isolated from Yellowstone National Park.</title>
        <authorList>
            <person name="Freed S."/>
            <person name="Ramaley R.F."/>
            <person name="Kyndt J.A."/>
        </authorList>
    </citation>
    <scope>NUCLEOTIDE SEQUENCE [LARGE SCALE GENOMIC DNA]</scope>
    <source>
        <strain evidence="2 3">Yellowstone</strain>
    </source>
</reference>
<keyword evidence="1 2" id="KW-0808">Transferase</keyword>
<dbReference type="PANTHER" id="PTHR48207">
    <property type="entry name" value="SUCCINATE--HYDROXYMETHYLGLUTARATE COA-TRANSFERASE"/>
    <property type="match status" value="1"/>
</dbReference>
<dbReference type="InterPro" id="IPR050483">
    <property type="entry name" value="CoA-transferase_III_domain"/>
</dbReference>
<evidence type="ECO:0000313" key="3">
    <source>
        <dbReference type="Proteomes" id="UP000295244"/>
    </source>
</evidence>
<evidence type="ECO:0000256" key="1">
    <source>
        <dbReference type="ARBA" id="ARBA00022679"/>
    </source>
</evidence>
<dbReference type="Proteomes" id="UP000295244">
    <property type="component" value="Unassembled WGS sequence"/>
</dbReference>
<keyword evidence="3" id="KW-1185">Reference proteome</keyword>
<dbReference type="SUPFAM" id="SSF89796">
    <property type="entry name" value="CoA-transferase family III (CaiB/BaiF)"/>
    <property type="match status" value="1"/>
</dbReference>
<protein>
    <submittedName>
        <fullName evidence="2">CoA transferase</fullName>
    </submittedName>
</protein>
<accession>A0A4R1BQ79</accession>
<dbReference type="PANTHER" id="PTHR48207:SF3">
    <property type="entry name" value="SUCCINATE--HYDROXYMETHYLGLUTARATE COA-TRANSFERASE"/>
    <property type="match status" value="1"/>
</dbReference>
<gene>
    <name evidence="2" type="ORF">E0L93_02625</name>
</gene>
<dbReference type="Pfam" id="PF02515">
    <property type="entry name" value="CoA_transf_3"/>
    <property type="match status" value="1"/>
</dbReference>
<dbReference type="Gene3D" id="3.30.1540.10">
    <property type="entry name" value="formyl-coa transferase, domain 3"/>
    <property type="match status" value="1"/>
</dbReference>
<dbReference type="InterPro" id="IPR023606">
    <property type="entry name" value="CoA-Trfase_III_dom_1_sf"/>
</dbReference>